<evidence type="ECO:0000256" key="4">
    <source>
        <dbReference type="ARBA" id="ARBA00022840"/>
    </source>
</evidence>
<evidence type="ECO:0000313" key="8">
    <source>
        <dbReference type="EMBL" id="KAE8387235.1"/>
    </source>
</evidence>
<name>A0A5N7BZH8_PETAA</name>
<evidence type="ECO:0000259" key="7">
    <source>
        <dbReference type="Pfam" id="PF00501"/>
    </source>
</evidence>
<evidence type="ECO:0000256" key="5">
    <source>
        <dbReference type="ARBA" id="ARBA00036813"/>
    </source>
</evidence>
<dbReference type="OrthoDB" id="1700726at2759"/>
<dbReference type="GO" id="GO:0004467">
    <property type="term" value="F:long-chain fatty acid-CoA ligase activity"/>
    <property type="evidence" value="ECO:0007669"/>
    <property type="project" value="UniProtKB-EC"/>
</dbReference>
<evidence type="ECO:0000256" key="3">
    <source>
        <dbReference type="ARBA" id="ARBA00022741"/>
    </source>
</evidence>
<dbReference type="InterPro" id="IPR042099">
    <property type="entry name" value="ANL_N_sf"/>
</dbReference>
<dbReference type="Gene3D" id="3.40.50.12780">
    <property type="entry name" value="N-terminal domain of ligase-like"/>
    <property type="match status" value="1"/>
</dbReference>
<comment type="catalytic activity">
    <reaction evidence="5">
        <text>a long-chain fatty acid + ATP + CoA = a long-chain fatty acyl-CoA + AMP + diphosphate</text>
        <dbReference type="Rhea" id="RHEA:15421"/>
        <dbReference type="ChEBI" id="CHEBI:30616"/>
        <dbReference type="ChEBI" id="CHEBI:33019"/>
        <dbReference type="ChEBI" id="CHEBI:57287"/>
        <dbReference type="ChEBI" id="CHEBI:57560"/>
        <dbReference type="ChEBI" id="CHEBI:83139"/>
        <dbReference type="ChEBI" id="CHEBI:456215"/>
        <dbReference type="EC" id="6.2.1.3"/>
    </reaction>
</comment>
<feature type="region of interest" description="Disordered" evidence="6">
    <location>
        <begin position="1"/>
        <end position="36"/>
    </location>
</feature>
<dbReference type="AlphaFoldDB" id="A0A5N7BZH8"/>
<organism evidence="8">
    <name type="scientific">Petromyces alliaceus</name>
    <name type="common">Aspergillus alliaceus</name>
    <dbReference type="NCBI Taxonomy" id="209559"/>
    <lineage>
        <taxon>Eukaryota</taxon>
        <taxon>Fungi</taxon>
        <taxon>Dikarya</taxon>
        <taxon>Ascomycota</taxon>
        <taxon>Pezizomycotina</taxon>
        <taxon>Eurotiomycetes</taxon>
        <taxon>Eurotiomycetidae</taxon>
        <taxon>Eurotiales</taxon>
        <taxon>Aspergillaceae</taxon>
        <taxon>Aspergillus</taxon>
        <taxon>Aspergillus subgen. Circumdati</taxon>
    </lineage>
</organism>
<keyword evidence="2" id="KW-0436">Ligase</keyword>
<proteinExistence type="inferred from homology"/>
<gene>
    <name evidence="8" type="ORF">BDV23DRAFT_129639</name>
</gene>
<dbReference type="GO" id="GO:0005886">
    <property type="term" value="C:plasma membrane"/>
    <property type="evidence" value="ECO:0007669"/>
    <property type="project" value="TreeGrafter"/>
</dbReference>
<dbReference type="GO" id="GO:0035336">
    <property type="term" value="P:long-chain fatty-acyl-CoA metabolic process"/>
    <property type="evidence" value="ECO:0007669"/>
    <property type="project" value="TreeGrafter"/>
</dbReference>
<comment type="similarity">
    <text evidence="1">Belongs to the ATP-dependent AMP-binding enzyme family.</text>
</comment>
<keyword evidence="4" id="KW-0067">ATP-binding</keyword>
<reference evidence="8" key="1">
    <citation type="submission" date="2019-04" db="EMBL/GenBank/DDBJ databases">
        <title>Friends and foes A comparative genomics studyof 23 Aspergillus species from section Flavi.</title>
        <authorList>
            <consortium name="DOE Joint Genome Institute"/>
            <person name="Kjaerbolling I."/>
            <person name="Vesth T."/>
            <person name="Frisvad J.C."/>
            <person name="Nybo J.L."/>
            <person name="Theobald S."/>
            <person name="Kildgaard S."/>
            <person name="Isbrandt T."/>
            <person name="Kuo A."/>
            <person name="Sato A."/>
            <person name="Lyhne E.K."/>
            <person name="Kogle M.E."/>
            <person name="Wiebenga A."/>
            <person name="Kun R.S."/>
            <person name="Lubbers R.J."/>
            <person name="Makela M.R."/>
            <person name="Barry K."/>
            <person name="Chovatia M."/>
            <person name="Clum A."/>
            <person name="Daum C."/>
            <person name="Haridas S."/>
            <person name="He G."/>
            <person name="LaButti K."/>
            <person name="Lipzen A."/>
            <person name="Mondo S."/>
            <person name="Riley R."/>
            <person name="Salamov A."/>
            <person name="Simmons B.A."/>
            <person name="Magnuson J.K."/>
            <person name="Henrissat B."/>
            <person name="Mortensen U.H."/>
            <person name="Larsen T.O."/>
            <person name="Devries R.P."/>
            <person name="Grigoriev I.V."/>
            <person name="Machida M."/>
            <person name="Baker S.E."/>
            <person name="Andersen M.R."/>
        </authorList>
    </citation>
    <scope>NUCLEOTIDE SEQUENCE [LARGE SCALE GENOMIC DNA]</scope>
    <source>
        <strain evidence="8">IBT 14317</strain>
    </source>
</reference>
<keyword evidence="3" id="KW-0547">Nucleotide-binding</keyword>
<dbReference type="Proteomes" id="UP000326877">
    <property type="component" value="Unassembled WGS sequence"/>
</dbReference>
<dbReference type="GO" id="GO:0005811">
    <property type="term" value="C:lipid droplet"/>
    <property type="evidence" value="ECO:0007669"/>
    <property type="project" value="TreeGrafter"/>
</dbReference>
<accession>A0A5N7BZH8</accession>
<dbReference type="SUPFAM" id="SSF56801">
    <property type="entry name" value="Acetyl-CoA synthetase-like"/>
    <property type="match status" value="1"/>
</dbReference>
<dbReference type="PROSITE" id="PS00455">
    <property type="entry name" value="AMP_BINDING"/>
    <property type="match status" value="1"/>
</dbReference>
<dbReference type="GO" id="GO:0005524">
    <property type="term" value="F:ATP binding"/>
    <property type="evidence" value="ECO:0007669"/>
    <property type="project" value="UniProtKB-KW"/>
</dbReference>
<dbReference type="PANTHER" id="PTHR43272">
    <property type="entry name" value="LONG-CHAIN-FATTY-ACID--COA LIGASE"/>
    <property type="match status" value="1"/>
</dbReference>
<dbReference type="InterPro" id="IPR020845">
    <property type="entry name" value="AMP-binding_CS"/>
</dbReference>
<dbReference type="EMBL" id="ML735296">
    <property type="protein sequence ID" value="KAE8387235.1"/>
    <property type="molecule type" value="Genomic_DNA"/>
</dbReference>
<evidence type="ECO:0000256" key="1">
    <source>
        <dbReference type="ARBA" id="ARBA00006432"/>
    </source>
</evidence>
<dbReference type="Pfam" id="PF00501">
    <property type="entry name" value="AMP-binding"/>
    <property type="match status" value="1"/>
</dbReference>
<evidence type="ECO:0000256" key="2">
    <source>
        <dbReference type="ARBA" id="ARBA00022598"/>
    </source>
</evidence>
<evidence type="ECO:0000256" key="6">
    <source>
        <dbReference type="SAM" id="MobiDB-lite"/>
    </source>
</evidence>
<dbReference type="PANTHER" id="PTHR43272:SF83">
    <property type="entry name" value="ACYL-COA SYNTHETASE LONG-CHAIN, ISOFORM J"/>
    <property type="match status" value="1"/>
</dbReference>
<dbReference type="InterPro" id="IPR000873">
    <property type="entry name" value="AMP-dep_synth/lig_dom"/>
</dbReference>
<dbReference type="GO" id="GO:0005783">
    <property type="term" value="C:endoplasmic reticulum"/>
    <property type="evidence" value="ECO:0007669"/>
    <property type="project" value="TreeGrafter"/>
</dbReference>
<sequence length="686" mass="75465">MSPKYDTLYPHMSKKPPFTVKAPDSVPGPSETIPRRSPAAVDQLLAQPEEGVRTTYDIVRRAARKFAHAKAAGTRRVVRVHQEKAKVADKAGNPVLKNWTYYELSGYNYLTFVEYEQLALDLGCGLRRLGVEKGSKVHLYGATSLHWLAMSHGAASQSIVIVTAYDSLGEEGLQHSLNETESTAIFLDPLLLPLLTKVLRNTKYLRYIIYNTTTPMGEDVIKGLQSEFPYVEVISFDELRRMGVDAPPTKPSPPAPEDLCCIMYTSGSTGPPKGVCLTHSMVVAAVAGMNAVVGKHISPEDAILTYLPQAHIIEFVFENMCLYWGSTMGYGSPRTLSNNSVRNCKGDINEFRPTILVGVPAVWESVKKGIISKVSAKGWISRSLFWSALHAKSVVLNSRLPGVPLLDALVFKAIKQAAGGRLRVMMNGGGPIARGTQVFLSMAIAPLINGYGLTETCGMGAINDPLAWDPDSLGELPASIEIKLVDYVDGGYSTKHDPPRGEILIRGPSVATEYYNNESETKNAFTSDGWFRTGDVGEFTHHGHLKIIDRKKNLVKSLNGEYFALEKLESIYRTATVVQNVCIYAAEDQVNPIAIIVPNHDVLRTLATDHEINGGQANDKLLPLVTKQLQDVGRSSGLKSFELICGAVLSDEEWNPENGFLTPAQKIQRRKIYAHFRREIDYAYGK</sequence>
<feature type="domain" description="AMP-dependent synthetase/ligase" evidence="7">
    <location>
        <begin position="101"/>
        <end position="515"/>
    </location>
</feature>
<protein>
    <recommendedName>
        <fullName evidence="7">AMP-dependent synthetase/ligase domain-containing protein</fullName>
    </recommendedName>
</protein>